<evidence type="ECO:0000256" key="1">
    <source>
        <dbReference type="ARBA" id="ARBA00002434"/>
    </source>
</evidence>
<evidence type="ECO:0000256" key="6">
    <source>
        <dbReference type="ARBA" id="ARBA00022679"/>
    </source>
</evidence>
<keyword evidence="8" id="KW-0418">Kinase</keyword>
<dbReference type="PANTHER" id="PTHR30181:SF2">
    <property type="entry name" value="PTS SYSTEM MANNITOL-SPECIFIC EIICBA COMPONENT"/>
    <property type="match status" value="1"/>
</dbReference>
<protein>
    <recommendedName>
        <fullName evidence="2">Mannitol-specific phosphotransferase enzyme IIA component</fullName>
    </recommendedName>
    <alternativeName>
        <fullName evidence="10">EIIA</fullName>
    </alternativeName>
    <alternativeName>
        <fullName evidence="11">EIII</fullName>
    </alternativeName>
    <alternativeName>
        <fullName evidence="9">PTS system mannitol-specific EIIA component</fullName>
    </alternativeName>
</protein>
<evidence type="ECO:0000256" key="2">
    <source>
        <dbReference type="ARBA" id="ARBA00014783"/>
    </source>
</evidence>
<proteinExistence type="predicted"/>
<dbReference type="PROSITE" id="PS00372">
    <property type="entry name" value="PTS_EIIA_TYPE_2_HIS"/>
    <property type="match status" value="1"/>
</dbReference>
<evidence type="ECO:0000256" key="7">
    <source>
        <dbReference type="ARBA" id="ARBA00022683"/>
    </source>
</evidence>
<organism evidence="13 14">
    <name type="scientific">Nocardioides furvisabuli</name>
    <dbReference type="NCBI Taxonomy" id="375542"/>
    <lineage>
        <taxon>Bacteria</taxon>
        <taxon>Bacillati</taxon>
        <taxon>Actinomycetota</taxon>
        <taxon>Actinomycetes</taxon>
        <taxon>Propionibacteriales</taxon>
        <taxon>Nocardioidaceae</taxon>
        <taxon>Nocardioides</taxon>
    </lineage>
</organism>
<feature type="domain" description="PTS EIIA type-2" evidence="12">
    <location>
        <begin position="3"/>
        <end position="142"/>
    </location>
</feature>
<dbReference type="PANTHER" id="PTHR30181">
    <property type="entry name" value="MANNITOL PERMEASE IIC COMPONENT"/>
    <property type="match status" value="1"/>
</dbReference>
<name>A0ABN2WM95_9ACTN</name>
<keyword evidence="5" id="KW-0762">Sugar transport</keyword>
<comment type="caution">
    <text evidence="13">The sequence shown here is derived from an EMBL/GenBank/DDBJ whole genome shotgun (WGS) entry which is preliminary data.</text>
</comment>
<sequence>MSDVLSREAIVLGGQARDRDAAITEAGQLLVAAGAVDQAYVDAMHERETSVSTFMGNGLAIPHGTNEAKALIRHTAISFVRYDEPIDWKGSPATYVVGIAGAGDDHLAVLSALAGAFTDDASLAALAAARTPDDVLAVLADKV</sequence>
<dbReference type="Gene3D" id="3.40.930.10">
    <property type="entry name" value="Mannitol-specific EII, Chain A"/>
    <property type="match status" value="1"/>
</dbReference>
<dbReference type="Pfam" id="PF00359">
    <property type="entry name" value="PTS_EIIA_2"/>
    <property type="match status" value="1"/>
</dbReference>
<keyword evidence="3" id="KW-0813">Transport</keyword>
<comment type="function">
    <text evidence="1">The phosphoenolpyruvate-dependent sugar phosphotransferase system (sugar PTS), a major carbohydrate active transport system, catalyzes the phosphorylation of incoming sugar substrates concomitantly with their translocation across the cell membrane. The enzyme II CmtAB PTS system is involved in D-mannitol transport.</text>
</comment>
<evidence type="ECO:0000313" key="14">
    <source>
        <dbReference type="Proteomes" id="UP001501161"/>
    </source>
</evidence>
<evidence type="ECO:0000256" key="8">
    <source>
        <dbReference type="ARBA" id="ARBA00022777"/>
    </source>
</evidence>
<dbReference type="Proteomes" id="UP001501161">
    <property type="component" value="Unassembled WGS sequence"/>
</dbReference>
<evidence type="ECO:0000256" key="10">
    <source>
        <dbReference type="ARBA" id="ARBA00030956"/>
    </source>
</evidence>
<dbReference type="RefSeq" id="WP_231249530.1">
    <property type="nucleotide sequence ID" value="NZ_BAAAMQ010000005.1"/>
</dbReference>
<keyword evidence="14" id="KW-1185">Reference proteome</keyword>
<evidence type="ECO:0000259" key="12">
    <source>
        <dbReference type="PROSITE" id="PS51094"/>
    </source>
</evidence>
<reference evidence="13 14" key="1">
    <citation type="journal article" date="2019" name="Int. J. Syst. Evol. Microbiol.">
        <title>The Global Catalogue of Microorganisms (GCM) 10K type strain sequencing project: providing services to taxonomists for standard genome sequencing and annotation.</title>
        <authorList>
            <consortium name="The Broad Institute Genomics Platform"/>
            <consortium name="The Broad Institute Genome Sequencing Center for Infectious Disease"/>
            <person name="Wu L."/>
            <person name="Ma J."/>
        </authorList>
    </citation>
    <scope>NUCLEOTIDE SEQUENCE [LARGE SCALE GENOMIC DNA]</scope>
    <source>
        <strain evidence="13 14">JCM 13813</strain>
    </source>
</reference>
<dbReference type="PROSITE" id="PS51094">
    <property type="entry name" value="PTS_EIIA_TYPE_2"/>
    <property type="match status" value="1"/>
</dbReference>
<dbReference type="InterPro" id="IPR002178">
    <property type="entry name" value="PTS_EIIA_type-2_dom"/>
</dbReference>
<evidence type="ECO:0000256" key="11">
    <source>
        <dbReference type="ARBA" id="ARBA00030962"/>
    </source>
</evidence>
<evidence type="ECO:0000313" key="13">
    <source>
        <dbReference type="EMBL" id="GAA2095447.1"/>
    </source>
</evidence>
<evidence type="ECO:0000256" key="3">
    <source>
        <dbReference type="ARBA" id="ARBA00022448"/>
    </source>
</evidence>
<evidence type="ECO:0000256" key="9">
    <source>
        <dbReference type="ARBA" id="ARBA00029908"/>
    </source>
</evidence>
<dbReference type="EMBL" id="BAAAMQ010000005">
    <property type="protein sequence ID" value="GAA2095447.1"/>
    <property type="molecule type" value="Genomic_DNA"/>
</dbReference>
<evidence type="ECO:0000256" key="5">
    <source>
        <dbReference type="ARBA" id="ARBA00022597"/>
    </source>
</evidence>
<dbReference type="CDD" id="cd00211">
    <property type="entry name" value="PTS_IIA_fru"/>
    <property type="match status" value="1"/>
</dbReference>
<keyword evidence="6" id="KW-0808">Transferase</keyword>
<evidence type="ECO:0000256" key="4">
    <source>
        <dbReference type="ARBA" id="ARBA00022553"/>
    </source>
</evidence>
<accession>A0ABN2WM95</accession>
<gene>
    <name evidence="13" type="ORF">GCM10009726_02710</name>
</gene>
<keyword evidence="7" id="KW-0598">Phosphotransferase system</keyword>
<dbReference type="InterPro" id="IPR050893">
    <property type="entry name" value="Sugar_PTS"/>
</dbReference>
<dbReference type="SUPFAM" id="SSF55804">
    <property type="entry name" value="Phoshotransferase/anion transport protein"/>
    <property type="match status" value="1"/>
</dbReference>
<dbReference type="InterPro" id="IPR016152">
    <property type="entry name" value="PTrfase/Anion_transptr"/>
</dbReference>
<keyword evidence="4" id="KW-0597">Phosphoprotein</keyword>